<dbReference type="AlphaFoldDB" id="G0HB66"/>
<dbReference type="HOGENOM" id="CLU_2000085_0_0_11"/>
<proteinExistence type="predicted"/>
<reference evidence="1 2" key="1">
    <citation type="journal article" date="2011" name="BMC Genomics">
        <title>Complete genome sequence of Corynebacterium variabile DSM 44702 isolated from the surface of smear-ripened cheeses and insights into cheese ripening and flavor generation.</title>
        <authorList>
            <person name="Schroeder J."/>
            <person name="Maus I."/>
            <person name="Trost E."/>
            <person name="Tauch A."/>
        </authorList>
    </citation>
    <scope>NUCLEOTIDE SEQUENCE [LARGE SCALE GENOMIC DNA]</scope>
    <source>
        <strain evidence="2">DSM 44702 / JCM 12073 / NCIMB 30131</strain>
    </source>
</reference>
<accession>G0HB66</accession>
<dbReference type="EMBL" id="CP002917">
    <property type="protein sequence ID" value="AEK36191.1"/>
    <property type="molecule type" value="Genomic_DNA"/>
</dbReference>
<organism evidence="1 2">
    <name type="scientific">Corynebacterium variabile (strain DSM 44702 / CIP 107183 / JCM 12073 / NCIMB 30131)</name>
    <name type="common">Corynebacterium mooreparkense</name>
    <dbReference type="NCBI Taxonomy" id="858619"/>
    <lineage>
        <taxon>Bacteria</taxon>
        <taxon>Bacillati</taxon>
        <taxon>Actinomycetota</taxon>
        <taxon>Actinomycetes</taxon>
        <taxon>Mycobacteriales</taxon>
        <taxon>Corynebacteriaceae</taxon>
        <taxon>Corynebacterium</taxon>
    </lineage>
</organism>
<protein>
    <submittedName>
        <fullName evidence="1">Uncharacterized protein</fullName>
    </submittedName>
</protein>
<sequence>MAHQLEGQLMTNIDHTAETLYNGTVYHNYIGGPFEMEVFDRRASDNSNPSYIRLSIKRHAYINVGVTERPFLDEPDYLIETRTSSRDCDLETLIEDAAIARDVIHAFREILLNDHQITTSLNGK</sequence>
<dbReference type="KEGG" id="cva:CVAR_0837"/>
<evidence type="ECO:0000313" key="1">
    <source>
        <dbReference type="EMBL" id="AEK36191.1"/>
    </source>
</evidence>
<name>G0HB66_CORVD</name>
<evidence type="ECO:0000313" key="2">
    <source>
        <dbReference type="Proteomes" id="UP000006659"/>
    </source>
</evidence>
<dbReference type="Proteomes" id="UP000006659">
    <property type="component" value="Chromosome"/>
</dbReference>
<gene>
    <name evidence="1" type="ordered locus">CVAR_0837</name>
</gene>
<dbReference type="STRING" id="858619.CVAR_0837"/>